<comment type="caution">
    <text evidence="2">The sequence shown here is derived from an EMBL/GenBank/DDBJ whole genome shotgun (WGS) entry which is preliminary data.</text>
</comment>
<keyword evidence="1" id="KW-0732">Signal</keyword>
<feature type="chain" id="PRO_5019176773" description="Lipoprotein" evidence="1">
    <location>
        <begin position="24"/>
        <end position="131"/>
    </location>
</feature>
<organism evidence="2 3">
    <name type="scientific">Hwanghaeella grinnelliae</name>
    <dbReference type="NCBI Taxonomy" id="2500179"/>
    <lineage>
        <taxon>Bacteria</taxon>
        <taxon>Pseudomonadati</taxon>
        <taxon>Pseudomonadota</taxon>
        <taxon>Alphaproteobacteria</taxon>
        <taxon>Rhodospirillales</taxon>
        <taxon>Rhodospirillaceae</taxon>
        <taxon>Hwanghaeella</taxon>
    </lineage>
</organism>
<dbReference type="RefSeq" id="WP_127764541.1">
    <property type="nucleotide sequence ID" value="NZ_SADE01000001.1"/>
</dbReference>
<accession>A0A437QXA3</accession>
<keyword evidence="3" id="KW-1185">Reference proteome</keyword>
<protein>
    <recommendedName>
        <fullName evidence="4">Lipoprotein</fullName>
    </recommendedName>
</protein>
<evidence type="ECO:0000313" key="3">
    <source>
        <dbReference type="Proteomes" id="UP000287447"/>
    </source>
</evidence>
<dbReference type="AlphaFoldDB" id="A0A437QXA3"/>
<evidence type="ECO:0000313" key="2">
    <source>
        <dbReference type="EMBL" id="RVU39170.1"/>
    </source>
</evidence>
<gene>
    <name evidence="2" type="ORF">EOI86_07940</name>
</gene>
<feature type="signal peptide" evidence="1">
    <location>
        <begin position="1"/>
        <end position="23"/>
    </location>
</feature>
<dbReference type="Proteomes" id="UP000287447">
    <property type="component" value="Unassembled WGS sequence"/>
</dbReference>
<reference evidence="3" key="1">
    <citation type="submission" date="2019-01" db="EMBL/GenBank/DDBJ databases">
        <title>Gri0909 isolated from a small marine red alga.</title>
        <authorList>
            <person name="Kim J."/>
            <person name="Jeong S.E."/>
            <person name="Jeon C.O."/>
        </authorList>
    </citation>
    <scope>NUCLEOTIDE SEQUENCE [LARGE SCALE GENOMIC DNA]</scope>
    <source>
        <strain evidence="3">Gri0909</strain>
    </source>
</reference>
<name>A0A437QXA3_9PROT</name>
<sequence length="131" mass="13897">MTRAVAFAVAATMLVACARNAPALPKDSSSINAEGSLSTEDFSDADIAMSCEQIDVEQDRIRTDAAAYGQEIAKNRGQNQAAGYVAGVLFPPALLATVHNDAEKAELDALQARFDVIQALKRVKNCPSKLT</sequence>
<dbReference type="OrthoDB" id="6197128at2"/>
<proteinExistence type="predicted"/>
<evidence type="ECO:0000256" key="1">
    <source>
        <dbReference type="SAM" id="SignalP"/>
    </source>
</evidence>
<evidence type="ECO:0008006" key="4">
    <source>
        <dbReference type="Google" id="ProtNLM"/>
    </source>
</evidence>
<dbReference type="PROSITE" id="PS51257">
    <property type="entry name" value="PROKAR_LIPOPROTEIN"/>
    <property type="match status" value="1"/>
</dbReference>
<dbReference type="EMBL" id="SADE01000001">
    <property type="protein sequence ID" value="RVU39170.1"/>
    <property type="molecule type" value="Genomic_DNA"/>
</dbReference>